<feature type="domain" description="Anti-sigma K factor RskA C-terminal" evidence="3">
    <location>
        <begin position="173"/>
        <end position="304"/>
    </location>
</feature>
<feature type="compositionally biased region" description="Polar residues" evidence="1">
    <location>
        <begin position="137"/>
        <end position="149"/>
    </location>
</feature>
<dbReference type="AlphaFoldDB" id="A0A410GAG2"/>
<accession>A0A410GAG2</accession>
<evidence type="ECO:0000313" key="4">
    <source>
        <dbReference type="EMBL" id="QAA93302.1"/>
    </source>
</evidence>
<evidence type="ECO:0000259" key="3">
    <source>
        <dbReference type="Pfam" id="PF10099"/>
    </source>
</evidence>
<feature type="compositionally biased region" description="Low complexity" evidence="1">
    <location>
        <begin position="93"/>
        <end position="109"/>
    </location>
</feature>
<gene>
    <name evidence="4" type="ORF">CKA81_05220</name>
</gene>
<dbReference type="KEGG" id="pus:CKA81_05220"/>
<reference evidence="4 5" key="1">
    <citation type="submission" date="2017-08" db="EMBL/GenBank/DDBJ databases">
        <authorList>
            <person name="Park S.-J."/>
            <person name="Kim H."/>
        </authorList>
    </citation>
    <scope>NUCLEOTIDE SEQUENCE [LARGE SCALE GENOMIC DNA]</scope>
    <source>
        <strain evidence="5">ye3</strain>
    </source>
</reference>
<proteinExistence type="predicted"/>
<dbReference type="EMBL" id="CP022987">
    <property type="protein sequence ID" value="QAA93302.1"/>
    <property type="molecule type" value="Genomic_DNA"/>
</dbReference>
<evidence type="ECO:0000313" key="5">
    <source>
        <dbReference type="Proteomes" id="UP000283474"/>
    </source>
</evidence>
<name>A0A410GAG2_9BURK</name>
<dbReference type="RefSeq" id="WP_128354345.1">
    <property type="nucleotide sequence ID" value="NZ_CP022987.1"/>
</dbReference>
<dbReference type="Proteomes" id="UP000283474">
    <property type="component" value="Chromosome"/>
</dbReference>
<feature type="transmembrane region" description="Helical" evidence="2">
    <location>
        <begin position="167"/>
        <end position="186"/>
    </location>
</feature>
<keyword evidence="2" id="KW-0472">Membrane</keyword>
<evidence type="ECO:0000256" key="2">
    <source>
        <dbReference type="SAM" id="Phobius"/>
    </source>
</evidence>
<dbReference type="Pfam" id="PF10099">
    <property type="entry name" value="RskA_C"/>
    <property type="match status" value="1"/>
</dbReference>
<feature type="region of interest" description="Disordered" evidence="1">
    <location>
        <begin position="93"/>
        <end position="161"/>
    </location>
</feature>
<protein>
    <recommendedName>
        <fullName evidence="3">Anti-sigma K factor RskA C-terminal domain-containing protein</fullName>
    </recommendedName>
</protein>
<keyword evidence="2" id="KW-1133">Transmembrane helix</keyword>
<dbReference type="OrthoDB" id="5298046at2"/>
<organism evidence="4 5">
    <name type="scientific">Pollutimonas thiosulfatoxidans</name>
    <dbReference type="NCBI Taxonomy" id="2028345"/>
    <lineage>
        <taxon>Bacteria</taxon>
        <taxon>Pseudomonadati</taxon>
        <taxon>Pseudomonadota</taxon>
        <taxon>Betaproteobacteria</taxon>
        <taxon>Burkholderiales</taxon>
        <taxon>Alcaligenaceae</taxon>
        <taxon>Pollutimonas</taxon>
    </lineage>
</organism>
<evidence type="ECO:0000256" key="1">
    <source>
        <dbReference type="SAM" id="MobiDB-lite"/>
    </source>
</evidence>
<dbReference type="GO" id="GO:0005886">
    <property type="term" value="C:plasma membrane"/>
    <property type="evidence" value="ECO:0007669"/>
    <property type="project" value="InterPro"/>
</dbReference>
<dbReference type="InterPro" id="IPR018764">
    <property type="entry name" value="RskA_C"/>
</dbReference>
<sequence length="320" mass="33506">MSSATQNAQHIFMGEYTLGLLGPQEIARAHALLGEDESAVISALLWEDRFLVLTDILPPIDPSPQLLHDIQTALGHDTTPALSSLYRQPAARKPAGTAVAAPAPVVPAATPTPPPPSTERKHPAADTQVAKPPLNQPPATTTQVANASSPEEHAPKGRSAKAQGNIWLWRVTSILLAVIALFLGLMPTQPIAPPVTIVEVAPTLAAILQAPGQSSTPGWIVTVDPQGNVLMNPQVRSDTPADTSVQLWTHGPTMPQPRSLGLVDPNQPITVPANIMGDISAGQIVEMTLEPKGGSPVASPSGPVLFIGRLVKFGETPAPR</sequence>
<keyword evidence="5" id="KW-1185">Reference proteome</keyword>
<keyword evidence="2" id="KW-0812">Transmembrane</keyword>